<protein>
    <submittedName>
        <fullName evidence="3">Alpha-L-rhamnosidase</fullName>
    </submittedName>
</protein>
<comment type="caution">
    <text evidence="3">The sequence shown here is derived from an EMBL/GenBank/DDBJ whole genome shotgun (WGS) entry which is preliminary data.</text>
</comment>
<dbReference type="Gene3D" id="2.60.420.10">
    <property type="entry name" value="Maltose phosphorylase, domain 3"/>
    <property type="match status" value="1"/>
</dbReference>
<accession>A0A831LAB5</accession>
<sequence length="796" mass="90114">MNTCIRFILLALFSVGIKLTAQQVFEINPDLLRKPWPAQWISFPENSNSEFGVYLFRKEISIHSKPEKFIIHVSADNRYKLYVNGIYVCNGPARGHLFKWNFESIDISSFLQPGKNIISSMVWNFADHRPLAQITGQTGLIIQGNSNIESIANTNTSWVVLKDSAYKPLPVNINQYYAMGAGENFNSEKYPWNWMDKDCSISGWKHAREVETAKPAGCMGEWGGPSLHLLSPREIPFMEEKTQRFFKVRRSDIANIPEEFLKGKVPVTISANSKAKILMDHNELTTAYPVLSFSKGRKSAIKLTYAESLFDSNGNKGNRNDIENKQITGNSDVIVCDGGNNRVFQTLWWRTFRYIELEIETKDEPLVLNDFYSIYSAYPFEEKASFHCDNPQLKDIWDVGWRTQRLCANETFFDCPYYEQLQYIGDTRIQALVSTYVSGDSRLTKNAIAALRESQLPTGITQSRFPAYQTQIIPTFSLVWVTMVYDYWMLNDDPAFVKSMIPGMQETLNWFSSRVDSTGMAGPVEWWSFVDWTYSKGWDNGNPPAAHTGGSSIISLQFVYTLEKASDVFKAFKMNDIADEYKNLANKIKKSVFENCFDVRKGLIADSPEKSTFSQHANVLAILTGTFPKTTDKARIISAILNDKDLAQCTLYFRFYLFEALEKAGQADQFLAALNPWKEMLNAGLTTFAETPDPARSDCHAWSASPVYYFLSLVSGIKPASPGFNSVRVEPSFGSLKTIDATMPHKLGNIHVKLQKDNENRVTGEIALPVQLDGVFVWNGMQTLLKGGKNKIGNNY</sequence>
<dbReference type="Pfam" id="PF17390">
    <property type="entry name" value="Bac_rhamnosid_C"/>
    <property type="match status" value="1"/>
</dbReference>
<feature type="domain" description="Alpha-L-rhamnosidase six-hairpin glycosidase" evidence="1">
    <location>
        <begin position="382"/>
        <end position="712"/>
    </location>
</feature>
<dbReference type="SUPFAM" id="SSF48208">
    <property type="entry name" value="Six-hairpin glycosidases"/>
    <property type="match status" value="1"/>
</dbReference>
<dbReference type="Pfam" id="PF17389">
    <property type="entry name" value="Bac_rhamnosid6H"/>
    <property type="match status" value="1"/>
</dbReference>
<dbReference type="SUPFAM" id="SSF49785">
    <property type="entry name" value="Galactose-binding domain-like"/>
    <property type="match status" value="1"/>
</dbReference>
<proteinExistence type="predicted"/>
<dbReference type="InterPro" id="IPR008979">
    <property type="entry name" value="Galactose-bd-like_sf"/>
</dbReference>
<dbReference type="PANTHER" id="PTHR34987">
    <property type="entry name" value="C, PUTATIVE (AFU_ORTHOLOGUE AFUA_3G02880)-RELATED"/>
    <property type="match status" value="1"/>
</dbReference>
<name>A0A831LAB5_9BACT</name>
<dbReference type="AlphaFoldDB" id="A0A831LAB5"/>
<dbReference type="InterPro" id="IPR035398">
    <property type="entry name" value="Bac_rhamnosid_C"/>
</dbReference>
<dbReference type="InterPro" id="IPR035396">
    <property type="entry name" value="Bac_rhamnosid6H"/>
</dbReference>
<evidence type="ECO:0000259" key="2">
    <source>
        <dbReference type="Pfam" id="PF17390"/>
    </source>
</evidence>
<evidence type="ECO:0000313" key="3">
    <source>
        <dbReference type="EMBL" id="HDR50979.1"/>
    </source>
</evidence>
<dbReference type="Gene3D" id="2.60.120.260">
    <property type="entry name" value="Galactose-binding domain-like"/>
    <property type="match status" value="2"/>
</dbReference>
<reference evidence="3" key="1">
    <citation type="journal article" date="2020" name="mSystems">
        <title>Genome- and Community-Level Interaction Insights into Carbon Utilization and Element Cycling Functions of Hydrothermarchaeota in Hydrothermal Sediment.</title>
        <authorList>
            <person name="Zhou Z."/>
            <person name="Liu Y."/>
            <person name="Xu W."/>
            <person name="Pan J."/>
            <person name="Luo Z.H."/>
            <person name="Li M."/>
        </authorList>
    </citation>
    <scope>NUCLEOTIDE SEQUENCE [LARGE SCALE GENOMIC DNA]</scope>
    <source>
        <strain evidence="3">SpSt-1217</strain>
    </source>
</reference>
<feature type="domain" description="Alpha-L-rhamnosidase C-terminal" evidence="2">
    <location>
        <begin position="716"/>
        <end position="771"/>
    </location>
</feature>
<dbReference type="Gene3D" id="1.50.10.10">
    <property type="match status" value="1"/>
</dbReference>
<gene>
    <name evidence="3" type="ORF">ENN90_05065</name>
</gene>
<dbReference type="InterPro" id="IPR012341">
    <property type="entry name" value="6hp_glycosidase-like_sf"/>
</dbReference>
<dbReference type="InterPro" id="IPR008928">
    <property type="entry name" value="6-hairpin_glycosidase_sf"/>
</dbReference>
<dbReference type="PANTHER" id="PTHR34987:SF2">
    <property type="entry name" value="B, PUTATIVE (AFU_ORTHOLOGUE AFUA_7G05040)-RELATED"/>
    <property type="match status" value="1"/>
</dbReference>
<dbReference type="EMBL" id="DSDK01000281">
    <property type="protein sequence ID" value="HDR50979.1"/>
    <property type="molecule type" value="Genomic_DNA"/>
</dbReference>
<organism evidence="3">
    <name type="scientific">Mariniphaga anaerophila</name>
    <dbReference type="NCBI Taxonomy" id="1484053"/>
    <lineage>
        <taxon>Bacteria</taxon>
        <taxon>Pseudomonadati</taxon>
        <taxon>Bacteroidota</taxon>
        <taxon>Bacteroidia</taxon>
        <taxon>Marinilabiliales</taxon>
        <taxon>Prolixibacteraceae</taxon>
        <taxon>Mariniphaga</taxon>
    </lineage>
</organism>
<dbReference type="GO" id="GO:0005975">
    <property type="term" value="P:carbohydrate metabolic process"/>
    <property type="evidence" value="ECO:0007669"/>
    <property type="project" value="InterPro"/>
</dbReference>
<evidence type="ECO:0000259" key="1">
    <source>
        <dbReference type="Pfam" id="PF17389"/>
    </source>
</evidence>
<dbReference type="Proteomes" id="UP000886047">
    <property type="component" value="Unassembled WGS sequence"/>
</dbReference>